<dbReference type="Pfam" id="PF07751">
    <property type="entry name" value="Abi_2"/>
    <property type="match status" value="1"/>
</dbReference>
<dbReference type="EMBL" id="BARS01047472">
    <property type="protein sequence ID" value="GAG40156.1"/>
    <property type="molecule type" value="Genomic_DNA"/>
</dbReference>
<dbReference type="InterPro" id="IPR011664">
    <property type="entry name" value="Abi_system_AbiD/AbiF-like"/>
</dbReference>
<gene>
    <name evidence="1" type="ORF">S01H1_71300</name>
</gene>
<comment type="caution">
    <text evidence="1">The sequence shown here is derived from an EMBL/GenBank/DDBJ whole genome shotgun (WGS) entry which is preliminary data.</text>
</comment>
<reference evidence="1" key="1">
    <citation type="journal article" date="2014" name="Front. Microbiol.">
        <title>High frequency of phylogenetically diverse reductive dehalogenase-homologous genes in deep subseafloor sedimentary metagenomes.</title>
        <authorList>
            <person name="Kawai M."/>
            <person name="Futagami T."/>
            <person name="Toyoda A."/>
            <person name="Takaki Y."/>
            <person name="Nishi S."/>
            <person name="Hori S."/>
            <person name="Arai W."/>
            <person name="Tsubouchi T."/>
            <person name="Morono Y."/>
            <person name="Uchiyama I."/>
            <person name="Ito T."/>
            <person name="Fujiyama A."/>
            <person name="Inagaki F."/>
            <person name="Takami H."/>
        </authorList>
    </citation>
    <scope>NUCLEOTIDE SEQUENCE</scope>
    <source>
        <strain evidence="1">Expedition CK06-06</strain>
    </source>
</reference>
<proteinExistence type="predicted"/>
<protein>
    <submittedName>
        <fullName evidence="1">Uncharacterized protein</fullName>
    </submittedName>
</protein>
<organism evidence="1">
    <name type="scientific">marine sediment metagenome</name>
    <dbReference type="NCBI Taxonomy" id="412755"/>
    <lineage>
        <taxon>unclassified sequences</taxon>
        <taxon>metagenomes</taxon>
        <taxon>ecological metagenomes</taxon>
    </lineage>
</organism>
<name>X0YU40_9ZZZZ</name>
<dbReference type="AlphaFoldDB" id="X0YU40"/>
<accession>X0YU40</accession>
<sequence>MDFTNYSPTFVYFNQWLDDLNKQIKRSRELFIKHYKRKYTGIKYFPIHLSVANLG</sequence>
<evidence type="ECO:0000313" key="1">
    <source>
        <dbReference type="EMBL" id="GAG40156.1"/>
    </source>
</evidence>